<evidence type="ECO:0000256" key="6">
    <source>
        <dbReference type="SAM" id="Phobius"/>
    </source>
</evidence>
<evidence type="ECO:0000256" key="5">
    <source>
        <dbReference type="ARBA" id="ARBA00023136"/>
    </source>
</evidence>
<evidence type="ECO:0000313" key="7">
    <source>
        <dbReference type="EMBL" id="AKT42142.1"/>
    </source>
</evidence>
<dbReference type="AlphaFoldDB" id="A0A0K1END4"/>
<keyword evidence="8" id="KW-1185">Reference proteome</keyword>
<dbReference type="Proteomes" id="UP000067626">
    <property type="component" value="Chromosome"/>
</dbReference>
<dbReference type="KEGG" id="ccro:CMC5_063650"/>
<keyword evidence="3 6" id="KW-0812">Transmembrane</keyword>
<name>A0A0K1END4_CHOCO</name>
<dbReference type="EMBL" id="CP012159">
    <property type="protein sequence ID" value="AKT42142.1"/>
    <property type="molecule type" value="Genomic_DNA"/>
</dbReference>
<evidence type="ECO:0008006" key="9">
    <source>
        <dbReference type="Google" id="ProtNLM"/>
    </source>
</evidence>
<sequence length="109" mass="11984">MEHKHGTTRHYLIVYVALLALTALSFGLTFLHLGTTETVLALVIALIKSTLVVLFFMHLLEQRTVSALVLGTTLFFIALLTALMAADVVTRVNMTPAPFSITERADAER</sequence>
<accession>A0A0K1END4</accession>
<gene>
    <name evidence="7" type="ORF">CMC5_063650</name>
</gene>
<dbReference type="OrthoDB" id="5524984at2"/>
<keyword evidence="4 6" id="KW-1133">Transmembrane helix</keyword>
<dbReference type="InterPro" id="IPR005171">
    <property type="entry name" value="Cyt_c_oxidase_su4_prok"/>
</dbReference>
<evidence type="ECO:0000256" key="1">
    <source>
        <dbReference type="ARBA" id="ARBA00004651"/>
    </source>
</evidence>
<proteinExistence type="predicted"/>
<comment type="subcellular location">
    <subcellularLocation>
        <location evidence="1">Cell membrane</location>
        <topology evidence="1">Multi-pass membrane protein</topology>
    </subcellularLocation>
</comment>
<evidence type="ECO:0000256" key="3">
    <source>
        <dbReference type="ARBA" id="ARBA00022692"/>
    </source>
</evidence>
<feature type="transmembrane region" description="Helical" evidence="6">
    <location>
        <begin position="67"/>
        <end position="86"/>
    </location>
</feature>
<dbReference type="InterPro" id="IPR011743">
    <property type="entry name" value="Caa3_sub_IV"/>
</dbReference>
<keyword evidence="5 6" id="KW-0472">Membrane</keyword>
<feature type="transmembrane region" description="Helical" evidence="6">
    <location>
        <begin position="12"/>
        <end position="33"/>
    </location>
</feature>
<dbReference type="GO" id="GO:0005886">
    <property type="term" value="C:plasma membrane"/>
    <property type="evidence" value="ECO:0007669"/>
    <property type="project" value="UniProtKB-SubCell"/>
</dbReference>
<dbReference type="NCBIfam" id="TIGR02229">
    <property type="entry name" value="caa3_sub_IV"/>
    <property type="match status" value="1"/>
</dbReference>
<feature type="transmembrane region" description="Helical" evidence="6">
    <location>
        <begin position="39"/>
        <end position="60"/>
    </location>
</feature>
<dbReference type="RefSeq" id="WP_050433814.1">
    <property type="nucleotide sequence ID" value="NZ_CP012159.1"/>
</dbReference>
<dbReference type="Pfam" id="PF03626">
    <property type="entry name" value="COX4_pro"/>
    <property type="match status" value="1"/>
</dbReference>
<organism evidence="7 8">
    <name type="scientific">Chondromyces crocatus</name>
    <dbReference type="NCBI Taxonomy" id="52"/>
    <lineage>
        <taxon>Bacteria</taxon>
        <taxon>Pseudomonadati</taxon>
        <taxon>Myxococcota</taxon>
        <taxon>Polyangia</taxon>
        <taxon>Polyangiales</taxon>
        <taxon>Polyangiaceae</taxon>
        <taxon>Chondromyces</taxon>
    </lineage>
</organism>
<keyword evidence="2" id="KW-1003">Cell membrane</keyword>
<reference evidence="7 8" key="1">
    <citation type="submission" date="2015-07" db="EMBL/GenBank/DDBJ databases">
        <title>Genome analysis of myxobacterium Chondromyces crocatus Cm c5 reveals a high potential for natural compound synthesis and the genetic basis for the loss of fruiting body formation.</title>
        <authorList>
            <person name="Zaburannyi N."/>
            <person name="Bunk B."/>
            <person name="Maier J."/>
            <person name="Overmann J."/>
            <person name="Mueller R."/>
        </authorList>
    </citation>
    <scope>NUCLEOTIDE SEQUENCE [LARGE SCALE GENOMIC DNA]</scope>
    <source>
        <strain evidence="7 8">Cm c5</strain>
    </source>
</reference>
<protein>
    <recommendedName>
        <fullName evidence="9">Cytochrome-c oxidase</fullName>
    </recommendedName>
</protein>
<dbReference type="STRING" id="52.CMC5_063650"/>
<evidence type="ECO:0000256" key="2">
    <source>
        <dbReference type="ARBA" id="ARBA00022475"/>
    </source>
</evidence>
<evidence type="ECO:0000256" key="4">
    <source>
        <dbReference type="ARBA" id="ARBA00022989"/>
    </source>
</evidence>
<evidence type="ECO:0000313" key="8">
    <source>
        <dbReference type="Proteomes" id="UP000067626"/>
    </source>
</evidence>